<dbReference type="Proteomes" id="UP000190787">
    <property type="component" value="Unassembled WGS sequence"/>
</dbReference>
<protein>
    <submittedName>
        <fullName evidence="1">Uncharacterized protein</fullName>
    </submittedName>
</protein>
<accession>A0ABX3MS04</accession>
<dbReference type="EMBL" id="MPZV01000006">
    <property type="protein sequence ID" value="OOY22481.1"/>
    <property type="molecule type" value="Genomic_DNA"/>
</dbReference>
<evidence type="ECO:0000313" key="1">
    <source>
        <dbReference type="EMBL" id="OOY22481.1"/>
    </source>
</evidence>
<gene>
    <name evidence="1" type="ORF">BMI91_19560</name>
</gene>
<keyword evidence="2" id="KW-1185">Reference proteome</keyword>
<dbReference type="RefSeq" id="WP_078606336.1">
    <property type="nucleotide sequence ID" value="NZ_MPZV01000006.1"/>
</dbReference>
<proteinExistence type="predicted"/>
<evidence type="ECO:0000313" key="2">
    <source>
        <dbReference type="Proteomes" id="UP000190787"/>
    </source>
</evidence>
<name>A0ABX3MS04_9RHOB</name>
<comment type="caution">
    <text evidence="1">The sequence shown here is derived from an EMBL/GenBank/DDBJ whole genome shotgun (WGS) entry which is preliminary data.</text>
</comment>
<organism evidence="1 2">
    <name type="scientific">Thioclava sediminum</name>
    <dbReference type="NCBI Taxonomy" id="1915319"/>
    <lineage>
        <taxon>Bacteria</taxon>
        <taxon>Pseudomonadati</taxon>
        <taxon>Pseudomonadota</taxon>
        <taxon>Alphaproteobacteria</taxon>
        <taxon>Rhodobacterales</taxon>
        <taxon>Paracoccaceae</taxon>
        <taxon>Thioclava</taxon>
    </lineage>
</organism>
<sequence>MLTETAHKRIEEASRAMVSRLMHMSIGEFRSLDAFPLFSGSGDETRHGFHIIFGVDLTTTPTGAFRSVKLNTKPQTDYIPQQHVDGLKDLGVVALANPHITDGYMSEETLALSLSLDLAKVVELELKRRQAQSSAGSSG</sequence>
<reference evidence="1 2" key="1">
    <citation type="submission" date="2016-11" db="EMBL/GenBank/DDBJ databases">
        <title>A multilocus sequence analysis scheme for characterization of bacteria in the genus Thioclava.</title>
        <authorList>
            <person name="Liu Y."/>
            <person name="Shao Z."/>
        </authorList>
    </citation>
    <scope>NUCLEOTIDE SEQUENCE [LARGE SCALE GENOMIC DNA]</scope>
    <source>
        <strain evidence="1 2">TAW-CT134</strain>
    </source>
</reference>